<reference evidence="6" key="1">
    <citation type="journal article" date="2023" name="bioRxiv">
        <title>Scaffold-level genome assemblies of two parasitoid biocontrol wasps reveal the parthenogenesis mechanism and an associated novel virus.</title>
        <authorList>
            <person name="Inwood S."/>
            <person name="Skelly J."/>
            <person name="Guhlin J."/>
            <person name="Harrop T."/>
            <person name="Goldson S."/>
            <person name="Dearden P."/>
        </authorList>
    </citation>
    <scope>NUCLEOTIDE SEQUENCE</scope>
    <source>
        <strain evidence="6">Irish</strain>
        <tissue evidence="6">Whole body</tissue>
    </source>
</reference>
<feature type="domain" description="Serpin" evidence="5">
    <location>
        <begin position="1"/>
        <end position="321"/>
    </location>
</feature>
<dbReference type="PANTHER" id="PTHR11461:SF211">
    <property type="entry name" value="GH10112P-RELATED"/>
    <property type="match status" value="1"/>
</dbReference>
<keyword evidence="2" id="KW-0646">Protease inhibitor</keyword>
<dbReference type="SUPFAM" id="SSF56574">
    <property type="entry name" value="Serpins"/>
    <property type="match status" value="1"/>
</dbReference>
<dbReference type="InterPro" id="IPR023796">
    <property type="entry name" value="Serpin_dom"/>
</dbReference>
<dbReference type="InterPro" id="IPR042185">
    <property type="entry name" value="Serpin_sf_2"/>
</dbReference>
<evidence type="ECO:0000313" key="6">
    <source>
        <dbReference type="EMBL" id="KAK0160548.1"/>
    </source>
</evidence>
<comment type="similarity">
    <text evidence="1 4">Belongs to the serpin family.</text>
</comment>
<name>A0AA39CA02_9HYME</name>
<dbReference type="GO" id="GO:0005615">
    <property type="term" value="C:extracellular space"/>
    <property type="evidence" value="ECO:0007669"/>
    <property type="project" value="InterPro"/>
</dbReference>
<dbReference type="EMBL" id="JAQQBS010001423">
    <property type="protein sequence ID" value="KAK0160548.1"/>
    <property type="molecule type" value="Genomic_DNA"/>
</dbReference>
<dbReference type="InterPro" id="IPR000215">
    <property type="entry name" value="Serpin_fam"/>
</dbReference>
<comment type="caution">
    <text evidence="6">The sequence shown here is derived from an EMBL/GenBank/DDBJ whole genome shotgun (WGS) entry which is preliminary data.</text>
</comment>
<evidence type="ECO:0000256" key="3">
    <source>
        <dbReference type="ARBA" id="ARBA00022900"/>
    </source>
</evidence>
<dbReference type="SMART" id="SM00093">
    <property type="entry name" value="SERPIN"/>
    <property type="match status" value="1"/>
</dbReference>
<evidence type="ECO:0000313" key="7">
    <source>
        <dbReference type="Proteomes" id="UP001168990"/>
    </source>
</evidence>
<dbReference type="InterPro" id="IPR042178">
    <property type="entry name" value="Serpin_sf_1"/>
</dbReference>
<protein>
    <recommendedName>
        <fullName evidence="5">Serpin domain-containing protein</fullName>
    </recommendedName>
</protein>
<dbReference type="AlphaFoldDB" id="A0AA39CA02"/>
<dbReference type="GO" id="GO:0004867">
    <property type="term" value="F:serine-type endopeptidase inhibitor activity"/>
    <property type="evidence" value="ECO:0007669"/>
    <property type="project" value="UniProtKB-KW"/>
</dbReference>
<dbReference type="Proteomes" id="UP001168990">
    <property type="component" value="Unassembled WGS sequence"/>
</dbReference>
<dbReference type="InterPro" id="IPR036186">
    <property type="entry name" value="Serpin_sf"/>
</dbReference>
<evidence type="ECO:0000259" key="5">
    <source>
        <dbReference type="SMART" id="SM00093"/>
    </source>
</evidence>
<keyword evidence="3" id="KW-0722">Serine protease inhibitor</keyword>
<dbReference type="Gene3D" id="3.30.497.10">
    <property type="entry name" value="Antithrombin, subunit I, domain 2"/>
    <property type="match status" value="1"/>
</dbReference>
<accession>A0AA39CA02</accession>
<dbReference type="Gene3D" id="2.30.39.10">
    <property type="entry name" value="Alpha-1-antitrypsin, domain 1"/>
    <property type="match status" value="1"/>
</dbReference>
<gene>
    <name evidence="6" type="ORF">PV328_007946</name>
</gene>
<dbReference type="PANTHER" id="PTHR11461">
    <property type="entry name" value="SERINE PROTEASE INHIBITOR, SERPIN"/>
    <property type="match status" value="1"/>
</dbReference>
<proteinExistence type="inferred from homology"/>
<organism evidence="6 7">
    <name type="scientific">Microctonus aethiopoides</name>
    <dbReference type="NCBI Taxonomy" id="144406"/>
    <lineage>
        <taxon>Eukaryota</taxon>
        <taxon>Metazoa</taxon>
        <taxon>Ecdysozoa</taxon>
        <taxon>Arthropoda</taxon>
        <taxon>Hexapoda</taxon>
        <taxon>Insecta</taxon>
        <taxon>Pterygota</taxon>
        <taxon>Neoptera</taxon>
        <taxon>Endopterygota</taxon>
        <taxon>Hymenoptera</taxon>
        <taxon>Apocrita</taxon>
        <taxon>Ichneumonoidea</taxon>
        <taxon>Braconidae</taxon>
        <taxon>Euphorinae</taxon>
        <taxon>Microctonus</taxon>
    </lineage>
</organism>
<evidence type="ECO:0000256" key="1">
    <source>
        <dbReference type="ARBA" id="ARBA00009500"/>
    </source>
</evidence>
<evidence type="ECO:0000256" key="4">
    <source>
        <dbReference type="RuleBase" id="RU000411"/>
    </source>
</evidence>
<reference evidence="6" key="2">
    <citation type="submission" date="2023-03" db="EMBL/GenBank/DDBJ databases">
        <authorList>
            <person name="Inwood S.N."/>
            <person name="Skelly J.G."/>
            <person name="Guhlin J."/>
            <person name="Harrop T.W.R."/>
            <person name="Goldson S.G."/>
            <person name="Dearden P.K."/>
        </authorList>
    </citation>
    <scope>NUCLEOTIDE SEQUENCE</scope>
    <source>
        <strain evidence="6">Irish</strain>
        <tissue evidence="6">Whole body</tissue>
    </source>
</reference>
<dbReference type="Pfam" id="PF00079">
    <property type="entry name" value="Serpin"/>
    <property type="match status" value="1"/>
</dbReference>
<sequence>MVLALAAYGADANTKKQLTKALNIPIYRLEFIRYFFDLNQIINYHTNFDMHFANGLLVDNKIEINDTQYQISEKIFNTRIETASFEDKHDVADKIYKWYLRQTDRKIIRCDNAGNAVYFEGKCLPSIENEVGFFKSANEISKIQTVCSTLKLKYNYILNNQILVYELPFETKDLGNRYSMFIFLPSIGTNLEVIYNNLHQIDFRNLFTIYPPICQKICIPKIDIISQFKLHPYLHEMKITDMFEESANFSTLCSGEHAKMANVIQKACFDIDSSRSSDCDYENSERCQIPDSDVTIEQPFVYAIVSKAANLPILWGQIIDKNILYEV</sequence>
<keyword evidence="7" id="KW-1185">Reference proteome</keyword>
<evidence type="ECO:0000256" key="2">
    <source>
        <dbReference type="ARBA" id="ARBA00022690"/>
    </source>
</evidence>